<evidence type="ECO:0000256" key="2">
    <source>
        <dbReference type="ARBA" id="ARBA00022840"/>
    </source>
</evidence>
<dbReference type="InterPro" id="IPR011009">
    <property type="entry name" value="Kinase-like_dom_sf"/>
</dbReference>
<dbReference type="EMBL" id="JAVIJP010000053">
    <property type="protein sequence ID" value="KAL3624376.1"/>
    <property type="molecule type" value="Genomic_DNA"/>
</dbReference>
<feature type="domain" description="Protein kinase" evidence="6">
    <location>
        <begin position="329"/>
        <end position="643"/>
    </location>
</feature>
<feature type="chain" id="PRO_5044874045" description="Protein kinase domain-containing protein" evidence="5">
    <location>
        <begin position="21"/>
        <end position="643"/>
    </location>
</feature>
<evidence type="ECO:0000256" key="4">
    <source>
        <dbReference type="SAM" id="Phobius"/>
    </source>
</evidence>
<name>A0ABD3C4V0_9LAMI</name>
<dbReference type="GO" id="GO:0005524">
    <property type="term" value="F:ATP binding"/>
    <property type="evidence" value="ECO:0007669"/>
    <property type="project" value="UniProtKB-KW"/>
</dbReference>
<proteinExistence type="predicted"/>
<evidence type="ECO:0000313" key="8">
    <source>
        <dbReference type="Proteomes" id="UP001632038"/>
    </source>
</evidence>
<reference evidence="8" key="1">
    <citation type="journal article" date="2024" name="IScience">
        <title>Strigolactones Initiate the Formation of Haustorium-like Structures in Castilleja.</title>
        <authorList>
            <person name="Buerger M."/>
            <person name="Peterson D."/>
            <person name="Chory J."/>
        </authorList>
    </citation>
    <scope>NUCLEOTIDE SEQUENCE [LARGE SCALE GENOMIC DNA]</scope>
</reference>
<evidence type="ECO:0000256" key="1">
    <source>
        <dbReference type="ARBA" id="ARBA00022741"/>
    </source>
</evidence>
<keyword evidence="2" id="KW-0067">ATP-binding</keyword>
<dbReference type="PROSITE" id="PS50011">
    <property type="entry name" value="PROTEIN_KINASE_DOM"/>
    <property type="match status" value="1"/>
</dbReference>
<evidence type="ECO:0000313" key="7">
    <source>
        <dbReference type="EMBL" id="KAL3624376.1"/>
    </source>
</evidence>
<keyword evidence="8" id="KW-1185">Reference proteome</keyword>
<evidence type="ECO:0000256" key="5">
    <source>
        <dbReference type="SAM" id="SignalP"/>
    </source>
</evidence>
<evidence type="ECO:0000259" key="6">
    <source>
        <dbReference type="PROSITE" id="PS50011"/>
    </source>
</evidence>
<dbReference type="AlphaFoldDB" id="A0ABD3C4V0"/>
<sequence length="643" mass="71302">MSPYLFLLFIQLASTSTALASTTHSNKTKQLCGSFEIPLIPFYLLDYSGTLAFSLSCINSSTLFLNISSQSYRVLRFFPDGVLVDFPNYTNDLSSFTFSGNEYFGISTDNVLALYDCDDSSLCRPNSCLMHGQGKVPSCCYPLSDHSAWQPGESLSVFSQCRGFSSWVVLPAETTANATTTTTTARRGIKLEWAVPRNSTTCVTDADVINATSVNFGIRCRCHDGFVGDGFTIGLGCRKSCFKDGIEIRGNDCHQNNHGRKKAIILAGGVITSVLAVVSLAAICLLKRPVRSDKLKLLSDQSPILSQKSCRPLRLFTSHELQEATKGFGNSQKIVGNTMYTGVLIGEGSHSQHVAVQRVRCESESELTSVLFRVEALAAVSHRNMARVIGWSIDSGLTPLVVYDFSENRTLREHLLLPANTRDEERFSPLDWRTRLNIASETATILAFMQREVSPRFFHHDLQSGHIFLDVNFSVKLAGFDLKNEAKIRRNNDVYSFGVILLEIITGNTMIATTALRKIKKGKLEEIVDPSLYYHEQPLFRREQIETIADLATRCVLFGGANGKLGMMDVARELAHVITKEGKVPVLEETFSNSSLLQMISVVSLEETFSNSSLLQMISMSPDSMHVPQQQQQQQQQQQESIV</sequence>
<dbReference type="InterPro" id="IPR000719">
    <property type="entry name" value="Prot_kinase_dom"/>
</dbReference>
<keyword evidence="4" id="KW-0472">Membrane</keyword>
<protein>
    <recommendedName>
        <fullName evidence="6">Protein kinase domain-containing protein</fullName>
    </recommendedName>
</protein>
<keyword evidence="1" id="KW-0547">Nucleotide-binding</keyword>
<dbReference type="Gene3D" id="1.10.510.10">
    <property type="entry name" value="Transferase(Phosphotransferase) domain 1"/>
    <property type="match status" value="2"/>
</dbReference>
<evidence type="ECO:0000256" key="3">
    <source>
        <dbReference type="SAM" id="MobiDB-lite"/>
    </source>
</evidence>
<comment type="caution">
    <text evidence="7">The sequence shown here is derived from an EMBL/GenBank/DDBJ whole genome shotgun (WGS) entry which is preliminary data.</text>
</comment>
<dbReference type="Gene3D" id="3.30.200.20">
    <property type="entry name" value="Phosphorylase Kinase, domain 1"/>
    <property type="match status" value="1"/>
</dbReference>
<dbReference type="Pfam" id="PF07714">
    <property type="entry name" value="PK_Tyr_Ser-Thr"/>
    <property type="match status" value="1"/>
</dbReference>
<dbReference type="InterPro" id="IPR001245">
    <property type="entry name" value="Ser-Thr/Tyr_kinase_cat_dom"/>
</dbReference>
<keyword evidence="4" id="KW-1133">Transmembrane helix</keyword>
<keyword evidence="4" id="KW-0812">Transmembrane</keyword>
<feature type="transmembrane region" description="Helical" evidence="4">
    <location>
        <begin position="263"/>
        <end position="286"/>
    </location>
</feature>
<feature type="compositionally biased region" description="Low complexity" evidence="3">
    <location>
        <begin position="629"/>
        <end position="643"/>
    </location>
</feature>
<dbReference type="PANTHER" id="PTHR46008:SF20">
    <property type="entry name" value="PROTEIN KINASE DOMAIN-CONTAINING PROTEIN"/>
    <property type="match status" value="1"/>
</dbReference>
<organism evidence="7 8">
    <name type="scientific">Castilleja foliolosa</name>
    <dbReference type="NCBI Taxonomy" id="1961234"/>
    <lineage>
        <taxon>Eukaryota</taxon>
        <taxon>Viridiplantae</taxon>
        <taxon>Streptophyta</taxon>
        <taxon>Embryophyta</taxon>
        <taxon>Tracheophyta</taxon>
        <taxon>Spermatophyta</taxon>
        <taxon>Magnoliopsida</taxon>
        <taxon>eudicotyledons</taxon>
        <taxon>Gunneridae</taxon>
        <taxon>Pentapetalae</taxon>
        <taxon>asterids</taxon>
        <taxon>lamiids</taxon>
        <taxon>Lamiales</taxon>
        <taxon>Orobanchaceae</taxon>
        <taxon>Pedicularideae</taxon>
        <taxon>Castillejinae</taxon>
        <taxon>Castilleja</taxon>
    </lineage>
</organism>
<dbReference type="SUPFAM" id="SSF56112">
    <property type="entry name" value="Protein kinase-like (PK-like)"/>
    <property type="match status" value="1"/>
</dbReference>
<feature type="region of interest" description="Disordered" evidence="3">
    <location>
        <begin position="623"/>
        <end position="643"/>
    </location>
</feature>
<dbReference type="Proteomes" id="UP001632038">
    <property type="component" value="Unassembled WGS sequence"/>
</dbReference>
<keyword evidence="5" id="KW-0732">Signal</keyword>
<gene>
    <name evidence="7" type="ORF">CASFOL_031044</name>
</gene>
<accession>A0ABD3C4V0</accession>
<dbReference type="PANTHER" id="PTHR46008">
    <property type="entry name" value="LEAF RUST 10 DISEASE-RESISTANCE LOCUS RECEPTOR-LIKE PROTEIN KINASE-LIKE 1.4"/>
    <property type="match status" value="1"/>
</dbReference>
<feature type="signal peptide" evidence="5">
    <location>
        <begin position="1"/>
        <end position="20"/>
    </location>
</feature>